<sequence length="73" mass="8505">MVSPEFCIESFHSPANIVHHEKKFHQPNAMTMWKGRVWIVTSASDCKFGWPRTLFQIPPQHDVRLALAERMLS</sequence>
<evidence type="ECO:0000313" key="2">
    <source>
        <dbReference type="Proteomes" id="UP000887116"/>
    </source>
</evidence>
<gene>
    <name evidence="1" type="ORF">TNCT_366751</name>
</gene>
<dbReference type="Proteomes" id="UP000887116">
    <property type="component" value="Unassembled WGS sequence"/>
</dbReference>
<accession>A0A8X6FP29</accession>
<dbReference type="AlphaFoldDB" id="A0A8X6FP29"/>
<organism evidence="1 2">
    <name type="scientific">Trichonephila clavata</name>
    <name type="common">Joro spider</name>
    <name type="synonym">Nephila clavata</name>
    <dbReference type="NCBI Taxonomy" id="2740835"/>
    <lineage>
        <taxon>Eukaryota</taxon>
        <taxon>Metazoa</taxon>
        <taxon>Ecdysozoa</taxon>
        <taxon>Arthropoda</taxon>
        <taxon>Chelicerata</taxon>
        <taxon>Arachnida</taxon>
        <taxon>Araneae</taxon>
        <taxon>Araneomorphae</taxon>
        <taxon>Entelegynae</taxon>
        <taxon>Araneoidea</taxon>
        <taxon>Nephilidae</taxon>
        <taxon>Trichonephila</taxon>
    </lineage>
</organism>
<evidence type="ECO:0000313" key="1">
    <source>
        <dbReference type="EMBL" id="GFQ85990.1"/>
    </source>
</evidence>
<protein>
    <submittedName>
        <fullName evidence="1">Uncharacterized protein</fullName>
    </submittedName>
</protein>
<comment type="caution">
    <text evidence="1">The sequence shown here is derived from an EMBL/GenBank/DDBJ whole genome shotgun (WGS) entry which is preliminary data.</text>
</comment>
<proteinExistence type="predicted"/>
<name>A0A8X6FP29_TRICU</name>
<keyword evidence="2" id="KW-1185">Reference proteome</keyword>
<reference evidence="1" key="1">
    <citation type="submission" date="2020-07" db="EMBL/GenBank/DDBJ databases">
        <title>Multicomponent nature underlies the extraordinary mechanical properties of spider dragline silk.</title>
        <authorList>
            <person name="Kono N."/>
            <person name="Nakamura H."/>
            <person name="Mori M."/>
            <person name="Yoshida Y."/>
            <person name="Ohtoshi R."/>
            <person name="Malay A.D."/>
            <person name="Moran D.A.P."/>
            <person name="Tomita M."/>
            <person name="Numata K."/>
            <person name="Arakawa K."/>
        </authorList>
    </citation>
    <scope>NUCLEOTIDE SEQUENCE</scope>
</reference>
<dbReference type="EMBL" id="BMAO01023004">
    <property type="protein sequence ID" value="GFQ85990.1"/>
    <property type="molecule type" value="Genomic_DNA"/>
</dbReference>